<organism evidence="2 3">
    <name type="scientific">Tribonema minus</name>
    <dbReference type="NCBI Taxonomy" id="303371"/>
    <lineage>
        <taxon>Eukaryota</taxon>
        <taxon>Sar</taxon>
        <taxon>Stramenopiles</taxon>
        <taxon>Ochrophyta</taxon>
        <taxon>PX clade</taxon>
        <taxon>Xanthophyceae</taxon>
        <taxon>Tribonematales</taxon>
        <taxon>Tribonemataceae</taxon>
        <taxon>Tribonema</taxon>
    </lineage>
</organism>
<reference evidence="2" key="1">
    <citation type="submission" date="2021-02" db="EMBL/GenBank/DDBJ databases">
        <title>First Annotated Genome of the Yellow-green Alga Tribonema minus.</title>
        <authorList>
            <person name="Mahan K.M."/>
        </authorList>
    </citation>
    <scope>NUCLEOTIDE SEQUENCE</scope>
    <source>
        <strain evidence="2">UTEX B ZZ1240</strain>
    </source>
</reference>
<sequence>MSRRRTCRQRQRRTSPDAANGRPLTLFQTPPTLRTSNRTSTFTLTPNPAAAAAAAAGKGKGKAKAAAQPRKKRAKVSHGSDDSGDDEGLAALGRVSDDELKSLSSNVVIPRARRRAAIQAERLTAIEIRQGGAAAGDDDDDDDDDLDLGGGGGGGGSAMAAAAAGDDDDEEAEAEF</sequence>
<feature type="compositionally biased region" description="Low complexity" evidence="1">
    <location>
        <begin position="48"/>
        <end position="57"/>
    </location>
</feature>
<evidence type="ECO:0000256" key="1">
    <source>
        <dbReference type="SAM" id="MobiDB-lite"/>
    </source>
</evidence>
<dbReference type="Proteomes" id="UP000664859">
    <property type="component" value="Unassembled WGS sequence"/>
</dbReference>
<feature type="compositionally biased region" description="Acidic residues" evidence="1">
    <location>
        <begin position="165"/>
        <end position="176"/>
    </location>
</feature>
<accession>A0A835Z9T7</accession>
<feature type="region of interest" description="Disordered" evidence="1">
    <location>
        <begin position="1"/>
        <end position="94"/>
    </location>
</feature>
<dbReference type="AlphaFoldDB" id="A0A835Z9T7"/>
<keyword evidence="3" id="KW-1185">Reference proteome</keyword>
<comment type="caution">
    <text evidence="2">The sequence shown here is derived from an EMBL/GenBank/DDBJ whole genome shotgun (WGS) entry which is preliminary data.</text>
</comment>
<feature type="compositionally biased region" description="Basic residues" evidence="1">
    <location>
        <begin position="59"/>
        <end position="76"/>
    </location>
</feature>
<feature type="compositionally biased region" description="Gly residues" evidence="1">
    <location>
        <begin position="148"/>
        <end position="157"/>
    </location>
</feature>
<feature type="compositionally biased region" description="Basic residues" evidence="1">
    <location>
        <begin position="1"/>
        <end position="13"/>
    </location>
</feature>
<evidence type="ECO:0000313" key="3">
    <source>
        <dbReference type="Proteomes" id="UP000664859"/>
    </source>
</evidence>
<gene>
    <name evidence="2" type="ORF">JKP88DRAFT_253549</name>
</gene>
<proteinExistence type="predicted"/>
<protein>
    <submittedName>
        <fullName evidence="2">Uncharacterized protein</fullName>
    </submittedName>
</protein>
<feature type="region of interest" description="Disordered" evidence="1">
    <location>
        <begin position="122"/>
        <end position="176"/>
    </location>
</feature>
<evidence type="ECO:0000313" key="2">
    <source>
        <dbReference type="EMBL" id="KAG5188287.1"/>
    </source>
</evidence>
<dbReference type="EMBL" id="JAFCMP010000072">
    <property type="protein sequence ID" value="KAG5188287.1"/>
    <property type="molecule type" value="Genomic_DNA"/>
</dbReference>
<feature type="compositionally biased region" description="Polar residues" evidence="1">
    <location>
        <begin position="26"/>
        <end position="46"/>
    </location>
</feature>
<feature type="compositionally biased region" description="Acidic residues" evidence="1">
    <location>
        <begin position="136"/>
        <end position="147"/>
    </location>
</feature>
<name>A0A835Z9T7_9STRA</name>